<dbReference type="InterPro" id="IPR038305">
    <property type="entry name" value="HeLo_sf"/>
</dbReference>
<dbReference type="Proteomes" id="UP000265663">
    <property type="component" value="Unassembled WGS sequence"/>
</dbReference>
<feature type="region of interest" description="Disordered" evidence="1">
    <location>
        <begin position="459"/>
        <end position="478"/>
    </location>
</feature>
<dbReference type="AlphaFoldDB" id="A0A3M7M4F2"/>
<evidence type="ECO:0000256" key="1">
    <source>
        <dbReference type="SAM" id="MobiDB-lite"/>
    </source>
</evidence>
<dbReference type="OrthoDB" id="1911848at2759"/>
<dbReference type="PROSITE" id="PS50011">
    <property type="entry name" value="PROTEIN_KINASE_DOM"/>
    <property type="match status" value="1"/>
</dbReference>
<protein>
    <submittedName>
        <fullName evidence="3">HET-s domain</fullName>
    </submittedName>
</protein>
<dbReference type="PANTHER" id="PTHR37542:SF3">
    <property type="entry name" value="PRION-INHIBITION AND PROPAGATION HELO DOMAIN-CONTAINING PROTEIN"/>
    <property type="match status" value="1"/>
</dbReference>
<dbReference type="InterPro" id="IPR029498">
    <property type="entry name" value="HeLo_dom"/>
</dbReference>
<feature type="domain" description="Protein kinase" evidence="2">
    <location>
        <begin position="230"/>
        <end position="582"/>
    </location>
</feature>
<gene>
    <name evidence="3" type="ORF">GMOD_00006137</name>
</gene>
<sequence length="582" mass="64787">MNAMDAVGITGTATGGASFLVQVFQGCVKSFELWRKGDELADDAAVFQARLEMQAARLKTWGVEWGLDRGPDSLHLKDRRFKHHGDVAVKYVVLIHHFLDELNDLGQEFPAISSTRNTSISTASSIMRLLDMADSTSVERKDLEAKLKTIQSDAGLKEKMKWALNDGGPLKALDQLKSLIDELVDFFEPPKIDPVATLALNSLLATTSLAKLQAVSSQSDENFELRGLALLKSAIIEMGARKSVLGGGDVKEKERFLTETGARDEKTGRSFGVLAKNGMHDVLVEWKLVDGVQCPPGHSRVTYKAMLKHRIEELARLLKAEYKPADLRTLSCVGVVTKHLVDEKLEHGLVFNVPSTAYESLSQILENKADDLEAGDWYRIARSIARALLYMHLAGWLHKGIRSDNILFFAEDHGEFSYDKPFIVGFEYSREASAVAQTEGVTDDFDCNLYRHPDVQGLPAAATQSAPPQGTQPSNTNKIPFDYSHDQYSLGVMFLELGLRESVKSIQWRASQTPGYISHSAAEFRDHMVNVEVPKLTSKMGKGYREATKRCLTGTLVAEQPRSIQEQFYLKVVRVLDEYRVH</sequence>
<dbReference type="Pfam" id="PF14479">
    <property type="entry name" value="HeLo"/>
    <property type="match status" value="1"/>
</dbReference>
<evidence type="ECO:0000313" key="4">
    <source>
        <dbReference type="Proteomes" id="UP000265663"/>
    </source>
</evidence>
<dbReference type="InterPro" id="IPR000719">
    <property type="entry name" value="Prot_kinase_dom"/>
</dbReference>
<dbReference type="GO" id="GO:0005524">
    <property type="term" value="F:ATP binding"/>
    <property type="evidence" value="ECO:0007669"/>
    <property type="project" value="InterPro"/>
</dbReference>
<accession>A0A3M7M4F2</accession>
<feature type="compositionally biased region" description="Polar residues" evidence="1">
    <location>
        <begin position="462"/>
        <end position="478"/>
    </location>
</feature>
<dbReference type="Gene3D" id="1.10.510.10">
    <property type="entry name" value="Transferase(Phosphotransferase) domain 1"/>
    <property type="match status" value="1"/>
</dbReference>
<dbReference type="EMBL" id="KE747818">
    <property type="protein sequence ID" value="RMZ69356.1"/>
    <property type="molecule type" value="Genomic_DNA"/>
</dbReference>
<dbReference type="Gene3D" id="1.20.120.1020">
    <property type="entry name" value="Prion-inhibition and propagation, HeLo domain"/>
    <property type="match status" value="1"/>
</dbReference>
<reference evidence="3 4" key="1">
    <citation type="journal article" date="2014" name="PLoS ONE">
        <title>De novo Genome Assembly of the Fungal Plant Pathogen Pyrenophora semeniperda.</title>
        <authorList>
            <person name="Soliai M.M."/>
            <person name="Meyer S.E."/>
            <person name="Udall J.A."/>
            <person name="Elzinga D.E."/>
            <person name="Hermansen R.A."/>
            <person name="Bodily P.M."/>
            <person name="Hart A.A."/>
            <person name="Coleman C.E."/>
        </authorList>
    </citation>
    <scope>NUCLEOTIDE SEQUENCE [LARGE SCALE GENOMIC DNA]</scope>
    <source>
        <strain evidence="3 4">CCB06</strain>
        <tissue evidence="3">Mycelium</tissue>
    </source>
</reference>
<dbReference type="SUPFAM" id="SSF56112">
    <property type="entry name" value="Protein kinase-like (PK-like)"/>
    <property type="match status" value="1"/>
</dbReference>
<dbReference type="PANTHER" id="PTHR37542">
    <property type="entry name" value="HELO DOMAIN-CONTAINING PROTEIN-RELATED"/>
    <property type="match status" value="1"/>
</dbReference>
<name>A0A3M7M4F2_9PLEO</name>
<evidence type="ECO:0000259" key="2">
    <source>
        <dbReference type="PROSITE" id="PS50011"/>
    </source>
</evidence>
<dbReference type="GO" id="GO:0004672">
    <property type="term" value="F:protein kinase activity"/>
    <property type="evidence" value="ECO:0007669"/>
    <property type="project" value="InterPro"/>
</dbReference>
<keyword evidence="4" id="KW-1185">Reference proteome</keyword>
<evidence type="ECO:0000313" key="3">
    <source>
        <dbReference type="EMBL" id="RMZ69356.1"/>
    </source>
</evidence>
<proteinExistence type="predicted"/>
<dbReference type="InterPro" id="IPR011009">
    <property type="entry name" value="Kinase-like_dom_sf"/>
</dbReference>
<organism evidence="3 4">
    <name type="scientific">Pyrenophora seminiperda CCB06</name>
    <dbReference type="NCBI Taxonomy" id="1302712"/>
    <lineage>
        <taxon>Eukaryota</taxon>
        <taxon>Fungi</taxon>
        <taxon>Dikarya</taxon>
        <taxon>Ascomycota</taxon>
        <taxon>Pezizomycotina</taxon>
        <taxon>Dothideomycetes</taxon>
        <taxon>Pleosporomycetidae</taxon>
        <taxon>Pleosporales</taxon>
        <taxon>Pleosporineae</taxon>
        <taxon>Pleosporaceae</taxon>
        <taxon>Pyrenophora</taxon>
    </lineage>
</organism>